<feature type="transmembrane region" description="Helical" evidence="1">
    <location>
        <begin position="21"/>
        <end position="38"/>
    </location>
</feature>
<dbReference type="PATRIC" id="fig|29536.5.peg.11"/>
<feature type="transmembrane region" description="Helical" evidence="1">
    <location>
        <begin position="54"/>
        <end position="71"/>
    </location>
</feature>
<gene>
    <name evidence="2" type="ORF">FLB_00110</name>
</gene>
<reference evidence="2 3" key="1">
    <citation type="submission" date="2016-06" db="EMBL/GenBank/DDBJ databases">
        <title>Draft genome sequence of Flavobacterium succinicans strain DD5b.</title>
        <authorList>
            <person name="Poehlein A."/>
            <person name="Daniel R."/>
            <person name="Simeonova D.D."/>
        </authorList>
    </citation>
    <scope>NUCLEOTIDE SEQUENCE [LARGE SCALE GENOMIC DNA]</scope>
    <source>
        <strain evidence="2 3">DD5b</strain>
    </source>
</reference>
<dbReference type="AlphaFoldDB" id="A0A199XW43"/>
<feature type="transmembrane region" description="Helical" evidence="1">
    <location>
        <begin position="83"/>
        <end position="106"/>
    </location>
</feature>
<name>A0A199XW43_9FLAO</name>
<keyword evidence="3" id="KW-1185">Reference proteome</keyword>
<evidence type="ECO:0000313" key="2">
    <source>
        <dbReference type="EMBL" id="OAZ05481.1"/>
    </source>
</evidence>
<accession>A0A199XW43</accession>
<organism evidence="2 3">
    <name type="scientific">Flavobacterium succinicans</name>
    <dbReference type="NCBI Taxonomy" id="29536"/>
    <lineage>
        <taxon>Bacteria</taxon>
        <taxon>Pseudomonadati</taxon>
        <taxon>Bacteroidota</taxon>
        <taxon>Flavobacteriia</taxon>
        <taxon>Flavobacteriales</taxon>
        <taxon>Flavobacteriaceae</taxon>
        <taxon>Flavobacterium</taxon>
    </lineage>
</organism>
<evidence type="ECO:0000256" key="1">
    <source>
        <dbReference type="SAM" id="Phobius"/>
    </source>
</evidence>
<comment type="caution">
    <text evidence="2">The sequence shown here is derived from an EMBL/GenBank/DDBJ whole genome shotgun (WGS) entry which is preliminary data.</text>
</comment>
<sequence length="111" mass="12964">MTKITNSLTINIEIMNKKTVSLLYPILGSFLYLFVIYLEESKNSQHIPSDSDDLFFIVYILLFIPCSYPLWRINKPLFSKILLIILYYIVSIIIAFYIIYLGLISISGYHN</sequence>
<keyword evidence="1" id="KW-1133">Transmembrane helix</keyword>
<dbReference type="EMBL" id="JMTM01000004">
    <property type="protein sequence ID" value="OAZ05481.1"/>
    <property type="molecule type" value="Genomic_DNA"/>
</dbReference>
<proteinExistence type="predicted"/>
<evidence type="ECO:0000313" key="3">
    <source>
        <dbReference type="Proteomes" id="UP000093807"/>
    </source>
</evidence>
<keyword evidence="1" id="KW-0472">Membrane</keyword>
<protein>
    <submittedName>
        <fullName evidence="2">Uncharacterized protein</fullName>
    </submittedName>
</protein>
<keyword evidence="1" id="KW-0812">Transmembrane</keyword>
<dbReference type="Proteomes" id="UP000093807">
    <property type="component" value="Unassembled WGS sequence"/>
</dbReference>